<evidence type="ECO:0000313" key="1">
    <source>
        <dbReference type="EMBL" id="GAI00451.1"/>
    </source>
</evidence>
<dbReference type="AlphaFoldDB" id="X1L3K0"/>
<dbReference type="EMBL" id="BARV01003199">
    <property type="protein sequence ID" value="GAI00451.1"/>
    <property type="molecule type" value="Genomic_DNA"/>
</dbReference>
<comment type="caution">
    <text evidence="1">The sequence shown here is derived from an EMBL/GenBank/DDBJ whole genome shotgun (WGS) entry which is preliminary data.</text>
</comment>
<sequence length="167" mass="19653">MITCPYLFELETIGYFALLRNKHSFKTIARIRETTQLLLDVYNVEGNFYVHPLKVWKRYSPRMFLPHLQQADQFVPLTNSVDATKLFSYVSEKGLEPAQRALDYWDLLFLRSEELLKKSTARSEEKQQAIEQLCRIMIGHEKRILSLAQKNFSLEDLLNIKKRLIGT</sequence>
<accession>X1L3K0</accession>
<proteinExistence type="predicted"/>
<feature type="non-terminal residue" evidence="1">
    <location>
        <position position="167"/>
    </location>
</feature>
<name>X1L3K0_9ZZZZ</name>
<reference evidence="1" key="1">
    <citation type="journal article" date="2014" name="Front. Microbiol.">
        <title>High frequency of phylogenetically diverse reductive dehalogenase-homologous genes in deep subseafloor sedimentary metagenomes.</title>
        <authorList>
            <person name="Kawai M."/>
            <person name="Futagami T."/>
            <person name="Toyoda A."/>
            <person name="Takaki Y."/>
            <person name="Nishi S."/>
            <person name="Hori S."/>
            <person name="Arai W."/>
            <person name="Tsubouchi T."/>
            <person name="Morono Y."/>
            <person name="Uchiyama I."/>
            <person name="Ito T."/>
            <person name="Fujiyama A."/>
            <person name="Inagaki F."/>
            <person name="Takami H."/>
        </authorList>
    </citation>
    <scope>NUCLEOTIDE SEQUENCE</scope>
    <source>
        <strain evidence="1">Expedition CK06-06</strain>
    </source>
</reference>
<organism evidence="1">
    <name type="scientific">marine sediment metagenome</name>
    <dbReference type="NCBI Taxonomy" id="412755"/>
    <lineage>
        <taxon>unclassified sequences</taxon>
        <taxon>metagenomes</taxon>
        <taxon>ecological metagenomes</taxon>
    </lineage>
</organism>
<protein>
    <submittedName>
        <fullName evidence="1">Uncharacterized protein</fullName>
    </submittedName>
</protein>
<gene>
    <name evidence="1" type="ORF">S06H3_07786</name>
</gene>